<dbReference type="GO" id="GO:0016787">
    <property type="term" value="F:hydrolase activity"/>
    <property type="evidence" value="ECO:0007669"/>
    <property type="project" value="InterPro"/>
</dbReference>
<name>A0A3B0V262_9ZZZZ</name>
<sequence>MDGLDGVARSGGYQTLDASSHSTRADSSNEFMFGAGPARRFVAELSDRGITAEQIIPGGQSGVITSGPNYVNQLVLWLVNGYLPLITDFDTIVVIANEVYDFEP</sequence>
<dbReference type="GO" id="GO:0017000">
    <property type="term" value="P:antibiotic biosynthetic process"/>
    <property type="evidence" value="ECO:0007669"/>
    <property type="project" value="InterPro"/>
</dbReference>
<feature type="compositionally biased region" description="Polar residues" evidence="1">
    <location>
        <begin position="12"/>
        <end position="30"/>
    </location>
</feature>
<organism evidence="2">
    <name type="scientific">hydrothermal vent metagenome</name>
    <dbReference type="NCBI Taxonomy" id="652676"/>
    <lineage>
        <taxon>unclassified sequences</taxon>
        <taxon>metagenomes</taxon>
        <taxon>ecological metagenomes</taxon>
    </lineage>
</organism>
<accession>A0A3B0V262</accession>
<dbReference type="Gene3D" id="3.60.20.10">
    <property type="entry name" value="Glutamine Phosphoribosylpyrophosphate, subunit 1, domain 1"/>
    <property type="match status" value="1"/>
</dbReference>
<evidence type="ECO:0000256" key="1">
    <source>
        <dbReference type="SAM" id="MobiDB-lite"/>
    </source>
</evidence>
<dbReference type="InterPro" id="IPR029055">
    <property type="entry name" value="Ntn_hydrolases_N"/>
</dbReference>
<gene>
    <name evidence="2" type="ORF">MNBD_GAMMA01-725</name>
</gene>
<evidence type="ECO:0000313" key="2">
    <source>
        <dbReference type="EMBL" id="VAW34980.1"/>
    </source>
</evidence>
<reference evidence="2" key="1">
    <citation type="submission" date="2018-06" db="EMBL/GenBank/DDBJ databases">
        <authorList>
            <person name="Zhirakovskaya E."/>
        </authorList>
    </citation>
    <scope>NUCLEOTIDE SEQUENCE</scope>
</reference>
<dbReference type="InterPro" id="IPR002692">
    <property type="entry name" value="S45"/>
</dbReference>
<protein>
    <submittedName>
        <fullName evidence="2">Uncharacterized protein</fullName>
    </submittedName>
</protein>
<dbReference type="EMBL" id="UOEW01000091">
    <property type="protein sequence ID" value="VAW34980.1"/>
    <property type="molecule type" value="Genomic_DNA"/>
</dbReference>
<dbReference type="Pfam" id="PF01804">
    <property type="entry name" value="Penicil_amidase"/>
    <property type="match status" value="1"/>
</dbReference>
<dbReference type="AlphaFoldDB" id="A0A3B0V262"/>
<proteinExistence type="predicted"/>
<feature type="region of interest" description="Disordered" evidence="1">
    <location>
        <begin position="1"/>
        <end position="31"/>
    </location>
</feature>
<dbReference type="SUPFAM" id="SSF56235">
    <property type="entry name" value="N-terminal nucleophile aminohydrolases (Ntn hydrolases)"/>
    <property type="match status" value="1"/>
</dbReference>